<proteinExistence type="predicted"/>
<feature type="domain" description="Glycosyl transferase family 1" evidence="1">
    <location>
        <begin position="161"/>
        <end position="320"/>
    </location>
</feature>
<dbReference type="Proteomes" id="UP001139333">
    <property type="component" value="Unassembled WGS sequence"/>
</dbReference>
<dbReference type="EC" id="2.4.-.-" evidence="2"/>
<dbReference type="PANTHER" id="PTHR12526">
    <property type="entry name" value="GLYCOSYLTRANSFERASE"/>
    <property type="match status" value="1"/>
</dbReference>
<dbReference type="GO" id="GO:1901135">
    <property type="term" value="P:carbohydrate derivative metabolic process"/>
    <property type="evidence" value="ECO:0007669"/>
    <property type="project" value="UniProtKB-ARBA"/>
</dbReference>
<evidence type="ECO:0000313" key="2">
    <source>
        <dbReference type="EMBL" id="MCL1141563.1"/>
    </source>
</evidence>
<keyword evidence="3" id="KW-1185">Reference proteome</keyword>
<dbReference type="PANTHER" id="PTHR12526:SF637">
    <property type="entry name" value="GLYCOSYLTRANSFERASE EPSF-RELATED"/>
    <property type="match status" value="1"/>
</dbReference>
<evidence type="ECO:0000259" key="1">
    <source>
        <dbReference type="Pfam" id="PF00534"/>
    </source>
</evidence>
<organism evidence="2 3">
    <name type="scientific">Shewanella gaetbuli</name>
    <dbReference type="NCBI Taxonomy" id="220752"/>
    <lineage>
        <taxon>Bacteria</taxon>
        <taxon>Pseudomonadati</taxon>
        <taxon>Pseudomonadota</taxon>
        <taxon>Gammaproteobacteria</taxon>
        <taxon>Alteromonadales</taxon>
        <taxon>Shewanellaceae</taxon>
        <taxon>Shewanella</taxon>
    </lineage>
</organism>
<dbReference type="EMBL" id="JAKIKP010000001">
    <property type="protein sequence ID" value="MCL1141563.1"/>
    <property type="molecule type" value="Genomic_DNA"/>
</dbReference>
<comment type="caution">
    <text evidence="2">The sequence shown here is derived from an EMBL/GenBank/DDBJ whole genome shotgun (WGS) entry which is preliminary data.</text>
</comment>
<dbReference type="SUPFAM" id="SSF53756">
    <property type="entry name" value="UDP-Glycosyltransferase/glycogen phosphorylase"/>
    <property type="match status" value="1"/>
</dbReference>
<sequence length="350" mass="39770">MNVTKSLVVGNFGGTDGAKCGQTIKTHNFYTLLNQDPDRDLFKFDTCCLRNKPWLVFYLVYLIFKVNKVIILPAQGFLPLLTSLLFILRVKSDYIVIGGWLPEYIKHSNICTRSYLKSHCRIFVETNDMLNMLSNFSDYVYLFPNFKEIKKLSIEDVNLDSRGIYGGDIKFVFMSRVERTKGVLIAIDAIIAIASKRIERNFSLDIYGKVEPDFENELLSYINNSCSGNLTVVYKGFIHSDEVQSKLTEYYALIFPTYYAGEGFPGVLVDAFSAGLPVIASDWKYNSELIKNNRNGFIFSPINAESLVNTLDCFLSIEKSLYKEIAMNNLNVSKCYSFANAKLIVSEYGI</sequence>
<dbReference type="Gene3D" id="3.40.50.2000">
    <property type="entry name" value="Glycogen Phosphorylase B"/>
    <property type="match status" value="1"/>
</dbReference>
<reference evidence="2" key="1">
    <citation type="submission" date="2022-01" db="EMBL/GenBank/DDBJ databases">
        <title>Whole genome-based taxonomy of the Shewanellaceae.</title>
        <authorList>
            <person name="Martin-Rodriguez A.J."/>
        </authorList>
    </citation>
    <scope>NUCLEOTIDE SEQUENCE</scope>
    <source>
        <strain evidence="2">DSM 16422</strain>
    </source>
</reference>
<keyword evidence="2" id="KW-0808">Transferase</keyword>
<dbReference type="GO" id="GO:0016757">
    <property type="term" value="F:glycosyltransferase activity"/>
    <property type="evidence" value="ECO:0007669"/>
    <property type="project" value="UniProtKB-KW"/>
</dbReference>
<dbReference type="Pfam" id="PF00534">
    <property type="entry name" value="Glycos_transf_1"/>
    <property type="match status" value="1"/>
</dbReference>
<evidence type="ECO:0000313" key="3">
    <source>
        <dbReference type="Proteomes" id="UP001139333"/>
    </source>
</evidence>
<dbReference type="AlphaFoldDB" id="A0A9X1ZGZ9"/>
<name>A0A9X1ZGZ9_9GAMM</name>
<dbReference type="RefSeq" id="WP_248994233.1">
    <property type="nucleotide sequence ID" value="NZ_JAKIKP010000001.1"/>
</dbReference>
<keyword evidence="2" id="KW-0328">Glycosyltransferase</keyword>
<dbReference type="InterPro" id="IPR001296">
    <property type="entry name" value="Glyco_trans_1"/>
</dbReference>
<gene>
    <name evidence="2" type="ORF">L2672_02450</name>
</gene>
<protein>
    <submittedName>
        <fullName evidence="2">Glycosyltransferase</fullName>
        <ecNumber evidence="2">2.4.-.-</ecNumber>
    </submittedName>
</protein>
<accession>A0A9X1ZGZ9</accession>